<reference evidence="1 2" key="1">
    <citation type="submission" date="2020-03" db="EMBL/GenBank/DDBJ databases">
        <title>Whole genome shotgun sequence of Phytohabitans flavus NBRC 107702.</title>
        <authorList>
            <person name="Komaki H."/>
            <person name="Tamura T."/>
        </authorList>
    </citation>
    <scope>NUCLEOTIDE SEQUENCE [LARGE SCALE GENOMIC DNA]</scope>
    <source>
        <strain evidence="1 2">NBRC 107702</strain>
    </source>
</reference>
<dbReference type="AlphaFoldDB" id="A0A6F8XKW1"/>
<dbReference type="Proteomes" id="UP000502508">
    <property type="component" value="Chromosome"/>
</dbReference>
<reference evidence="1 2" key="2">
    <citation type="submission" date="2020-03" db="EMBL/GenBank/DDBJ databases">
        <authorList>
            <person name="Ichikawa N."/>
            <person name="Kimura A."/>
            <person name="Kitahashi Y."/>
            <person name="Uohara A."/>
        </authorList>
    </citation>
    <scope>NUCLEOTIDE SEQUENCE [LARGE SCALE GENOMIC DNA]</scope>
    <source>
        <strain evidence="1 2">NBRC 107702</strain>
    </source>
</reference>
<name>A0A6F8XKW1_9ACTN</name>
<gene>
    <name evidence="1" type="ORF">Pflav_008530</name>
</gene>
<dbReference type="KEGG" id="pfla:Pflav_008530"/>
<keyword evidence="2" id="KW-1185">Reference proteome</keyword>
<dbReference type="EMBL" id="AP022870">
    <property type="protein sequence ID" value="BCB74443.1"/>
    <property type="molecule type" value="Genomic_DNA"/>
</dbReference>
<protein>
    <submittedName>
        <fullName evidence="1">Uncharacterized protein</fullName>
    </submittedName>
</protein>
<organism evidence="1 2">
    <name type="scientific">Phytohabitans flavus</name>
    <dbReference type="NCBI Taxonomy" id="1076124"/>
    <lineage>
        <taxon>Bacteria</taxon>
        <taxon>Bacillati</taxon>
        <taxon>Actinomycetota</taxon>
        <taxon>Actinomycetes</taxon>
        <taxon>Micromonosporales</taxon>
        <taxon>Micromonosporaceae</taxon>
    </lineage>
</organism>
<sequence length="56" mass="6306">MYSSHIDHIYDAVSRHLLPNGPVHEFLNTCNTLTQDPDTDTASGAAELLQWVRPWA</sequence>
<accession>A0A6F8XKW1</accession>
<proteinExistence type="predicted"/>
<evidence type="ECO:0000313" key="2">
    <source>
        <dbReference type="Proteomes" id="UP000502508"/>
    </source>
</evidence>
<evidence type="ECO:0000313" key="1">
    <source>
        <dbReference type="EMBL" id="BCB74443.1"/>
    </source>
</evidence>